<dbReference type="InterPro" id="IPR025640">
    <property type="entry name" value="GYF_2"/>
</dbReference>
<feature type="compositionally biased region" description="Low complexity" evidence="1">
    <location>
        <begin position="966"/>
        <end position="981"/>
    </location>
</feature>
<evidence type="ECO:0000313" key="5">
    <source>
        <dbReference type="Proteomes" id="UP001054857"/>
    </source>
</evidence>
<feature type="region of interest" description="Disordered" evidence="1">
    <location>
        <begin position="363"/>
        <end position="433"/>
    </location>
</feature>
<organism evidence="4 5">
    <name type="scientific">Astrephomene gubernaculifera</name>
    <dbReference type="NCBI Taxonomy" id="47775"/>
    <lineage>
        <taxon>Eukaryota</taxon>
        <taxon>Viridiplantae</taxon>
        <taxon>Chlorophyta</taxon>
        <taxon>core chlorophytes</taxon>
        <taxon>Chlorophyceae</taxon>
        <taxon>CS clade</taxon>
        <taxon>Chlamydomonadales</taxon>
        <taxon>Astrephomenaceae</taxon>
        <taxon>Astrephomene</taxon>
    </lineage>
</organism>
<evidence type="ECO:0000259" key="3">
    <source>
        <dbReference type="Pfam" id="PF19432"/>
    </source>
</evidence>
<feature type="compositionally biased region" description="Low complexity" evidence="1">
    <location>
        <begin position="1044"/>
        <end position="1068"/>
    </location>
</feature>
<dbReference type="GO" id="GO:0010008">
    <property type="term" value="C:endosome membrane"/>
    <property type="evidence" value="ECO:0007669"/>
    <property type="project" value="TreeGrafter"/>
</dbReference>
<feature type="domain" description="GYF" evidence="2">
    <location>
        <begin position="1379"/>
        <end position="1422"/>
    </location>
</feature>
<gene>
    <name evidence="4" type="ORF">Agub_g8023</name>
</gene>
<feature type="region of interest" description="Disordered" evidence="1">
    <location>
        <begin position="660"/>
        <end position="697"/>
    </location>
</feature>
<feature type="compositionally biased region" description="Low complexity" evidence="1">
    <location>
        <begin position="37"/>
        <end position="55"/>
    </location>
</feature>
<feature type="compositionally biased region" description="Low complexity" evidence="1">
    <location>
        <begin position="17"/>
        <end position="28"/>
    </location>
</feature>
<feature type="compositionally biased region" description="Low complexity" evidence="1">
    <location>
        <begin position="919"/>
        <end position="959"/>
    </location>
</feature>
<dbReference type="GO" id="GO:2000641">
    <property type="term" value="P:regulation of early endosome to late endosome transport"/>
    <property type="evidence" value="ECO:0007669"/>
    <property type="project" value="InterPro"/>
</dbReference>
<dbReference type="GO" id="GO:0007032">
    <property type="term" value="P:endosome organization"/>
    <property type="evidence" value="ECO:0007669"/>
    <property type="project" value="InterPro"/>
</dbReference>
<proteinExistence type="predicted"/>
<feature type="region of interest" description="Disordered" evidence="1">
    <location>
        <begin position="909"/>
        <end position="991"/>
    </location>
</feature>
<dbReference type="InterPro" id="IPR044978">
    <property type="entry name" value="GRV2/DNAJC13"/>
</dbReference>
<feature type="compositionally biased region" description="Pro residues" evidence="1">
    <location>
        <begin position="371"/>
        <end position="388"/>
    </location>
</feature>
<keyword evidence="5" id="KW-1185">Reference proteome</keyword>
<name>A0AAD3DSP7_9CHLO</name>
<reference evidence="4 5" key="1">
    <citation type="journal article" date="2021" name="Sci. Rep.">
        <title>Genome sequencing of the multicellular alga Astrephomene provides insights into convergent evolution of germ-soma differentiation.</title>
        <authorList>
            <person name="Yamashita S."/>
            <person name="Yamamoto K."/>
            <person name="Matsuzaki R."/>
            <person name="Suzuki S."/>
            <person name="Yamaguchi H."/>
            <person name="Hirooka S."/>
            <person name="Minakuchi Y."/>
            <person name="Miyagishima S."/>
            <person name="Kawachi M."/>
            <person name="Toyoda A."/>
            <person name="Nozaki H."/>
        </authorList>
    </citation>
    <scope>NUCLEOTIDE SEQUENCE [LARGE SCALE GENOMIC DNA]</scope>
    <source>
        <strain evidence="4 5">NIES-4017</strain>
    </source>
</reference>
<dbReference type="Proteomes" id="UP001054857">
    <property type="component" value="Unassembled WGS sequence"/>
</dbReference>
<feature type="domain" description="DnaJ homologue subfamily C GRV2/DNAJC13 N-terminal" evidence="3">
    <location>
        <begin position="208"/>
        <end position="293"/>
    </location>
</feature>
<comment type="caution">
    <text evidence="4">The sequence shown here is derived from an EMBL/GenBank/DDBJ whole genome shotgun (WGS) entry which is preliminary data.</text>
</comment>
<feature type="compositionally biased region" description="Low complexity" evidence="1">
    <location>
        <begin position="685"/>
        <end position="697"/>
    </location>
</feature>
<feature type="compositionally biased region" description="Polar residues" evidence="1">
    <location>
        <begin position="393"/>
        <end position="418"/>
    </location>
</feature>
<dbReference type="PANTHER" id="PTHR36983">
    <property type="entry name" value="DNAJ HOMOLOG SUBFAMILY C MEMBER 13"/>
    <property type="match status" value="1"/>
</dbReference>
<protein>
    <submittedName>
        <fullName evidence="4">Uncharacterized protein</fullName>
    </submittedName>
</protein>
<dbReference type="GO" id="GO:0006898">
    <property type="term" value="P:receptor-mediated endocytosis"/>
    <property type="evidence" value="ECO:0007669"/>
    <property type="project" value="TreeGrafter"/>
</dbReference>
<dbReference type="PANTHER" id="PTHR36983:SF2">
    <property type="entry name" value="DNAJ HOMOLOG SUBFAMILY C MEMBER 13"/>
    <property type="match status" value="1"/>
</dbReference>
<evidence type="ECO:0000256" key="1">
    <source>
        <dbReference type="SAM" id="MobiDB-lite"/>
    </source>
</evidence>
<dbReference type="Pfam" id="PF19432">
    <property type="entry name" value="RME-8_N"/>
    <property type="match status" value="2"/>
</dbReference>
<feature type="compositionally biased region" description="Gly residues" evidence="1">
    <location>
        <begin position="982"/>
        <end position="991"/>
    </location>
</feature>
<feature type="region of interest" description="Disordered" evidence="1">
    <location>
        <begin position="17"/>
        <end position="55"/>
    </location>
</feature>
<feature type="region of interest" description="Disordered" evidence="1">
    <location>
        <begin position="163"/>
        <end position="190"/>
    </location>
</feature>
<feature type="non-terminal residue" evidence="4">
    <location>
        <position position="1566"/>
    </location>
</feature>
<feature type="domain" description="DnaJ homologue subfamily C GRV2/DNAJC13 N-terminal" evidence="3">
    <location>
        <begin position="695"/>
        <end position="861"/>
    </location>
</feature>
<dbReference type="EMBL" id="BMAR01000014">
    <property type="protein sequence ID" value="GFR46449.1"/>
    <property type="molecule type" value="Genomic_DNA"/>
</dbReference>
<dbReference type="Pfam" id="PF14237">
    <property type="entry name" value="GYF_2"/>
    <property type="match status" value="1"/>
</dbReference>
<evidence type="ECO:0000313" key="4">
    <source>
        <dbReference type="EMBL" id="GFR46449.1"/>
    </source>
</evidence>
<sequence length="1566" mass="158086">MSSVAFAPLAPEPLTTTTTTSSFSAITLGGPTGHPDASASSSCGPGSSSSSSLVAPSPAGEAPFAVFARCCRAPRLLASRQREALLGQAAALAARRLGVRIVADSSSPAPCPSSLLEAVGRGERQAIGAAGEEPAGEWEVARLCSRYDAQPPLAPLMDPGMQSRCRPHTHPHPHIPASPNHPSTATAPGATAAAATAAAALSYSPGAHTVRRRLAVTRSWLLERDAVTYEVEERRPLGSVTALLRFPEEAGLLGLEWGDGAAPCLYMAGAARDEVLAALLDLSQAATGRPVPVLPGFTPPGDPIVGDAAAPAACHCSAVSRDAETERWAVEQLVARAKLVWPHLANSGRLFFAADIEFSPSPTPSFLAAPQPAPLPPPPGPNSPPTHQPTPNYQPSSGAATVRQQKPQQPPSLGNSVLQPHGDTAGVVAGGGGGGGTLGGSMYHPTADGSSRAASAVQEAADFMLDVVHDFNASVPYSGLPPAGGGATTRPLEGQQQVVLGSVLALLPAELVPGGQHLPCGGPARHMAPDEAKQSIAALQALQRLVSCHSMAEALLSLPPALGLGRLLAAYECAHEGVAAEAARLLTRLWAPAAARVGAAPWSSLRAAPSLAALLAADPDDPLSGCEPADLSLARAAKAACFTPANTTARCAALMRPLKGGTSSSANNTPGATSTATAKGTPRGSSSTTTSTTTTTTSPAGALLVACALEAITAVAVEPGNRSTDNRTLSGLLQEAASLGPPLFALCHHPAPRVTQGAALIMRAVAESGAAAAAPMRQAALRHGALLHHLHAALFAGPPSAPGAAGGGGGGGATAAHGSEAAAGRQQLGRALVASWCDEYAPALALLRRIFPPGLVRYLNAPRTSTAAAGAAVVFPPAGPTAAATGSGGSNTTGGTAGTVRQLAVPQLAPGSTSYTPGQQEQQQQQQHYQHQQQQPAASVMSPTSPAASAAAAAAATTATPPPPVSSAGATAAPASYAGSHSSGGGGGGGGISSGGGLKCNWEAFWDAVGRDHCHAGLIWHSGCRQELREALEREESGLRSRRQQLGGSSSTNSGANTNNSGSGSSCSGSSSRLVGWNYEEFGVVYGSLAQHTAVGSVYVRLLLEGADTAAVEKVPQPRDLFLALHQTFLSAADPSAQDPAAAAASAAAAAAVATTTGAAAAAEADQELCARAMAALYHVHAGAVGPVDGIAHLVRLYDNTLRRPLRHALLELLAALLAPKCLLTAAAAAGGGASVSSGTPASRAVRVNSYAFMDAGGLELLTDVVSYAHPGGMTLEGTGGGGGGGATAAAAAAWDQGGMTSGPAGRMLTATSHEDMPREWYFYPRGVLAAAAANAVTASLSPGDLLGDGTTENGTTTTPKRTTAAPIAELLDRTLDETGRAGPYSRDEIRQLVTRGSVHWGTLCWASGMPRPEPLGAVRELRWMLSKGPGRYSSYGAAELALELLQRLVALQPAEEVLLQPSSQEAAAAAVAAGGGGGGDGRLMLQLQPLPRAYRVLAGPRCLPHLAQVLLTCHPPLVSRGCRLLCALLAPHPAALARLHLTGALYFCLAQPGSDMREPAELLTM</sequence>
<dbReference type="InterPro" id="IPR045802">
    <property type="entry name" value="GRV2/DNAJC13_N"/>
</dbReference>
<accession>A0AAD3DSP7</accession>
<feature type="region of interest" description="Disordered" evidence="1">
    <location>
        <begin position="1035"/>
        <end position="1068"/>
    </location>
</feature>
<feature type="compositionally biased region" description="Polar residues" evidence="1">
    <location>
        <begin position="661"/>
        <end position="678"/>
    </location>
</feature>
<evidence type="ECO:0000259" key="2">
    <source>
        <dbReference type="Pfam" id="PF14237"/>
    </source>
</evidence>